<accession>A0ABP6RS07</accession>
<comment type="caution">
    <text evidence="1">The sequence shown here is derived from an EMBL/GenBank/DDBJ whole genome shotgun (WGS) entry which is preliminary data.</text>
</comment>
<reference evidence="2" key="1">
    <citation type="journal article" date="2019" name="Int. J. Syst. Evol. Microbiol.">
        <title>The Global Catalogue of Microorganisms (GCM) 10K type strain sequencing project: providing services to taxonomists for standard genome sequencing and annotation.</title>
        <authorList>
            <consortium name="The Broad Institute Genomics Platform"/>
            <consortium name="The Broad Institute Genome Sequencing Center for Infectious Disease"/>
            <person name="Wu L."/>
            <person name="Ma J."/>
        </authorList>
    </citation>
    <scope>NUCLEOTIDE SEQUENCE [LARGE SCALE GENOMIC DNA]</scope>
    <source>
        <strain evidence="2">JCM 9687</strain>
    </source>
</reference>
<keyword evidence="2" id="KW-1185">Reference proteome</keyword>
<evidence type="ECO:0000313" key="1">
    <source>
        <dbReference type="EMBL" id="GAA3356988.1"/>
    </source>
</evidence>
<dbReference type="Proteomes" id="UP001500483">
    <property type="component" value="Unassembled WGS sequence"/>
</dbReference>
<protein>
    <recommendedName>
        <fullName evidence="3">SpoVT-AbrB domain-containing protein</fullName>
    </recommendedName>
</protein>
<gene>
    <name evidence="1" type="ORF">GCM10020366_23210</name>
</gene>
<organism evidence="1 2">
    <name type="scientific">Saccharopolyspora gregorii</name>
    <dbReference type="NCBI Taxonomy" id="33914"/>
    <lineage>
        <taxon>Bacteria</taxon>
        <taxon>Bacillati</taxon>
        <taxon>Actinomycetota</taxon>
        <taxon>Actinomycetes</taxon>
        <taxon>Pseudonocardiales</taxon>
        <taxon>Pseudonocardiaceae</taxon>
        <taxon>Saccharopolyspora</taxon>
    </lineage>
</organism>
<dbReference type="RefSeq" id="WP_344926134.1">
    <property type="nucleotide sequence ID" value="NZ_BAAAYK010000038.1"/>
</dbReference>
<evidence type="ECO:0000313" key="2">
    <source>
        <dbReference type="Proteomes" id="UP001500483"/>
    </source>
</evidence>
<evidence type="ECO:0008006" key="3">
    <source>
        <dbReference type="Google" id="ProtNLM"/>
    </source>
</evidence>
<dbReference type="EMBL" id="BAAAYK010000038">
    <property type="protein sequence ID" value="GAA3356988.1"/>
    <property type="molecule type" value="Genomic_DNA"/>
</dbReference>
<proteinExistence type="predicted"/>
<sequence length="98" mass="11110">MGAIAETDADFERIAEVEADERSRIALGRAGVRRKDRYLVFKNEGTGEIRMIPMASVPAREMIIWENDELRTSLLQGLADSSAGRISYRDDYLEDDDE</sequence>
<name>A0ABP6RS07_9PSEU</name>